<name>A0A0F9CWD7_9ZZZZ</name>
<evidence type="ECO:0000313" key="1">
    <source>
        <dbReference type="EMBL" id="KKL45731.1"/>
    </source>
</evidence>
<dbReference type="AlphaFoldDB" id="A0A0F9CWD7"/>
<proteinExistence type="predicted"/>
<organism evidence="1">
    <name type="scientific">marine sediment metagenome</name>
    <dbReference type="NCBI Taxonomy" id="412755"/>
    <lineage>
        <taxon>unclassified sequences</taxon>
        <taxon>metagenomes</taxon>
        <taxon>ecological metagenomes</taxon>
    </lineage>
</organism>
<gene>
    <name evidence="1" type="ORF">LCGC14_2352680</name>
</gene>
<protein>
    <submittedName>
        <fullName evidence="1">Uncharacterized protein</fullName>
    </submittedName>
</protein>
<sequence length="58" mass="6287">IEQAVALFHQIRPAIESALEFAGSEHNQRQLRLGARGLESGRLQALARIAGGSQHRIG</sequence>
<reference evidence="1" key="1">
    <citation type="journal article" date="2015" name="Nature">
        <title>Complex archaea that bridge the gap between prokaryotes and eukaryotes.</title>
        <authorList>
            <person name="Spang A."/>
            <person name="Saw J.H."/>
            <person name="Jorgensen S.L."/>
            <person name="Zaremba-Niedzwiedzka K."/>
            <person name="Martijn J."/>
            <person name="Lind A.E."/>
            <person name="van Eijk R."/>
            <person name="Schleper C."/>
            <person name="Guy L."/>
            <person name="Ettema T.J."/>
        </authorList>
    </citation>
    <scope>NUCLEOTIDE SEQUENCE</scope>
</reference>
<accession>A0A0F9CWD7</accession>
<comment type="caution">
    <text evidence="1">The sequence shown here is derived from an EMBL/GenBank/DDBJ whole genome shotgun (WGS) entry which is preliminary data.</text>
</comment>
<feature type="non-terminal residue" evidence="1">
    <location>
        <position position="1"/>
    </location>
</feature>
<dbReference type="EMBL" id="LAZR01034281">
    <property type="protein sequence ID" value="KKL45731.1"/>
    <property type="molecule type" value="Genomic_DNA"/>
</dbReference>